<dbReference type="Proteomes" id="UP000006512">
    <property type="component" value="Unassembled WGS sequence"/>
</dbReference>
<evidence type="ECO:0000313" key="2">
    <source>
        <dbReference type="Proteomes" id="UP000006512"/>
    </source>
</evidence>
<dbReference type="EMBL" id="GL883081">
    <property type="protein sequence ID" value="EGF89278.1"/>
    <property type="molecule type" value="Genomic_DNA"/>
</dbReference>
<dbReference type="AlphaFoldDB" id="F4QTX8"/>
<organism evidence="1 2">
    <name type="scientific">Asticcacaulis biprosthecium C19</name>
    <dbReference type="NCBI Taxonomy" id="715226"/>
    <lineage>
        <taxon>Bacteria</taxon>
        <taxon>Pseudomonadati</taxon>
        <taxon>Pseudomonadota</taxon>
        <taxon>Alphaproteobacteria</taxon>
        <taxon>Caulobacterales</taxon>
        <taxon>Caulobacteraceae</taxon>
        <taxon>Asticcacaulis</taxon>
    </lineage>
</organism>
<name>F4QTX8_9CAUL</name>
<proteinExistence type="predicted"/>
<evidence type="ECO:0000313" key="1">
    <source>
        <dbReference type="EMBL" id="EGF89278.1"/>
    </source>
</evidence>
<dbReference type="HOGENOM" id="CLU_176782_0_0_5"/>
<keyword evidence="2" id="KW-1185">Reference proteome</keyword>
<reference evidence="2" key="1">
    <citation type="submission" date="2011-03" db="EMBL/GenBank/DDBJ databases">
        <title>Draft genome sequence of Brevundimonas diminuta.</title>
        <authorList>
            <person name="Brown P.J.B."/>
            <person name="Buechlein A."/>
            <person name="Hemmerich C."/>
            <person name="Brun Y.V."/>
        </authorList>
    </citation>
    <scope>NUCLEOTIDE SEQUENCE [LARGE SCALE GENOMIC DNA]</scope>
    <source>
        <strain evidence="2">C19</strain>
    </source>
</reference>
<sequence length="78" mass="9100">MPMEPLTKALQTTLGVRIEARRKWLFGRKHHSFVFMGERVQVRMLDNGDAAFDLGTVDDEIRETLLEHLRTSLEFEGR</sequence>
<protein>
    <submittedName>
        <fullName evidence="1">Uncharacterized protein</fullName>
    </submittedName>
</protein>
<accession>F4QTX8</accession>
<gene>
    <name evidence="1" type="ORF">ABI_46260</name>
</gene>